<name>A0A545UBN3_9GAMM</name>
<feature type="region of interest" description="Disordered" evidence="1">
    <location>
        <begin position="38"/>
        <end position="81"/>
    </location>
</feature>
<protein>
    <submittedName>
        <fullName evidence="3">Uncharacterized protein</fullName>
    </submittedName>
</protein>
<reference evidence="3 4" key="1">
    <citation type="submission" date="2019-07" db="EMBL/GenBank/DDBJ databases">
        <title>Draft genome for Aliikangiella sp. M105.</title>
        <authorList>
            <person name="Wang G."/>
        </authorList>
    </citation>
    <scope>NUCLEOTIDE SEQUENCE [LARGE SCALE GENOMIC DNA]</scope>
    <source>
        <strain evidence="3 4">M105</strain>
    </source>
</reference>
<comment type="caution">
    <text evidence="3">The sequence shown here is derived from an EMBL/GenBank/DDBJ whole genome shotgun (WGS) entry which is preliminary data.</text>
</comment>
<evidence type="ECO:0000256" key="2">
    <source>
        <dbReference type="SAM" id="Phobius"/>
    </source>
</evidence>
<accession>A0A545UBN3</accession>
<feature type="transmembrane region" description="Helical" evidence="2">
    <location>
        <begin position="5"/>
        <end position="23"/>
    </location>
</feature>
<feature type="compositionally biased region" description="Polar residues" evidence="1">
    <location>
        <begin position="38"/>
        <end position="53"/>
    </location>
</feature>
<evidence type="ECO:0000313" key="3">
    <source>
        <dbReference type="EMBL" id="TQV86876.1"/>
    </source>
</evidence>
<gene>
    <name evidence="3" type="ORF">FLL46_13750</name>
</gene>
<proteinExistence type="predicted"/>
<evidence type="ECO:0000256" key="1">
    <source>
        <dbReference type="SAM" id="MobiDB-lite"/>
    </source>
</evidence>
<keyword evidence="2" id="KW-1133">Transmembrane helix</keyword>
<keyword evidence="2" id="KW-0472">Membrane</keyword>
<organism evidence="3 4">
    <name type="scientific">Aliikangiella coralliicola</name>
    <dbReference type="NCBI Taxonomy" id="2592383"/>
    <lineage>
        <taxon>Bacteria</taxon>
        <taxon>Pseudomonadati</taxon>
        <taxon>Pseudomonadota</taxon>
        <taxon>Gammaproteobacteria</taxon>
        <taxon>Oceanospirillales</taxon>
        <taxon>Pleioneaceae</taxon>
        <taxon>Aliikangiella</taxon>
    </lineage>
</organism>
<dbReference type="EMBL" id="VIKS01000009">
    <property type="protein sequence ID" value="TQV86876.1"/>
    <property type="molecule type" value="Genomic_DNA"/>
</dbReference>
<dbReference type="RefSeq" id="WP_142894314.1">
    <property type="nucleotide sequence ID" value="NZ_ML660165.1"/>
</dbReference>
<keyword evidence="4" id="KW-1185">Reference proteome</keyword>
<dbReference type="OrthoDB" id="9865637at2"/>
<sequence length="257" mass="29899">MMNNILRYLITLIFGMVIGYSLFSLTNSDTTPPEIEVDTTNDTYSNLRDNSAVGSEKTADSKRLDDSSSNNEQRQIADNDNQDKDAIQYLTLLTREQQSKIEQLQQQLNALNPLSKNETENPPKELQTLSMDDFQNKMKDQFVEQFRGYAIELSDEQLDSVKKTFETSSEKANWNAEYENRITDYIQEADSNGLHFIDELTCNQNMCRLKVQSNEPKNWQQIYSSMTQQKWYNTMTLIEKTDEPGQFIYYIPKPQDI</sequence>
<evidence type="ECO:0000313" key="4">
    <source>
        <dbReference type="Proteomes" id="UP000315439"/>
    </source>
</evidence>
<keyword evidence="2" id="KW-0812">Transmembrane</keyword>
<dbReference type="AlphaFoldDB" id="A0A545UBN3"/>
<feature type="compositionally biased region" description="Basic and acidic residues" evidence="1">
    <location>
        <begin position="57"/>
        <end position="66"/>
    </location>
</feature>
<dbReference type="Proteomes" id="UP000315439">
    <property type="component" value="Unassembled WGS sequence"/>
</dbReference>